<accession>A0A917EM63</accession>
<evidence type="ECO:0000256" key="4">
    <source>
        <dbReference type="ARBA" id="ARBA00023136"/>
    </source>
</evidence>
<evidence type="ECO:0000256" key="6">
    <source>
        <dbReference type="SAM" id="Phobius"/>
    </source>
</evidence>
<dbReference type="InterPro" id="IPR011990">
    <property type="entry name" value="TPR-like_helical_dom_sf"/>
</dbReference>
<dbReference type="Pfam" id="PF14559">
    <property type="entry name" value="TPR_19"/>
    <property type="match status" value="1"/>
</dbReference>
<dbReference type="InterPro" id="IPR010817">
    <property type="entry name" value="HemY_N"/>
</dbReference>
<dbReference type="SUPFAM" id="SSF48452">
    <property type="entry name" value="TPR-like"/>
    <property type="match status" value="1"/>
</dbReference>
<reference evidence="8" key="2">
    <citation type="submission" date="2020-09" db="EMBL/GenBank/DDBJ databases">
        <authorList>
            <person name="Sun Q."/>
            <person name="Zhou Y."/>
        </authorList>
    </citation>
    <scope>NUCLEOTIDE SEQUENCE</scope>
    <source>
        <strain evidence="8">CGMCC 1.16012</strain>
    </source>
</reference>
<dbReference type="PIRSF" id="PIRSF031802">
    <property type="entry name" value="UCP031802"/>
    <property type="match status" value="1"/>
</dbReference>
<feature type="region of interest" description="Disordered" evidence="5">
    <location>
        <begin position="475"/>
        <end position="509"/>
    </location>
</feature>
<evidence type="ECO:0000259" key="7">
    <source>
        <dbReference type="Pfam" id="PF07219"/>
    </source>
</evidence>
<dbReference type="AlphaFoldDB" id="A0A917EM63"/>
<comment type="subcellular location">
    <subcellularLocation>
        <location evidence="1">Membrane</location>
    </subcellularLocation>
</comment>
<organism evidence="8 9">
    <name type="scientific">Actibacterium pelagium</name>
    <dbReference type="NCBI Taxonomy" id="2029103"/>
    <lineage>
        <taxon>Bacteria</taxon>
        <taxon>Pseudomonadati</taxon>
        <taxon>Pseudomonadota</taxon>
        <taxon>Alphaproteobacteria</taxon>
        <taxon>Rhodobacterales</taxon>
        <taxon>Roseobacteraceae</taxon>
        <taxon>Actibacterium</taxon>
    </lineage>
</organism>
<dbReference type="InterPro" id="IPR016982">
    <property type="entry name" value="Mms48"/>
</dbReference>
<evidence type="ECO:0000256" key="1">
    <source>
        <dbReference type="ARBA" id="ARBA00004370"/>
    </source>
</evidence>
<reference evidence="8" key="1">
    <citation type="journal article" date="2014" name="Int. J. Syst. Evol. Microbiol.">
        <title>Complete genome sequence of Corynebacterium casei LMG S-19264T (=DSM 44701T), isolated from a smear-ripened cheese.</title>
        <authorList>
            <consortium name="US DOE Joint Genome Institute (JGI-PGF)"/>
            <person name="Walter F."/>
            <person name="Albersmeier A."/>
            <person name="Kalinowski J."/>
            <person name="Ruckert C."/>
        </authorList>
    </citation>
    <scope>NUCLEOTIDE SEQUENCE</scope>
    <source>
        <strain evidence="8">CGMCC 1.16012</strain>
    </source>
</reference>
<dbReference type="Proteomes" id="UP000606730">
    <property type="component" value="Unassembled WGS sequence"/>
</dbReference>
<keyword evidence="4 6" id="KW-0472">Membrane</keyword>
<feature type="transmembrane region" description="Helical" evidence="6">
    <location>
        <begin position="46"/>
        <end position="63"/>
    </location>
</feature>
<comment type="caution">
    <text evidence="8">The sequence shown here is derived from an EMBL/GenBank/DDBJ whole genome shotgun (WGS) entry which is preliminary data.</text>
</comment>
<evidence type="ECO:0000313" key="9">
    <source>
        <dbReference type="Proteomes" id="UP000606730"/>
    </source>
</evidence>
<dbReference type="RefSeq" id="WP_095594326.1">
    <property type="nucleotide sequence ID" value="NZ_BMKN01000002.1"/>
</dbReference>
<gene>
    <name evidence="8" type="ORF">GCM10011517_24270</name>
</gene>
<dbReference type="Gene3D" id="1.25.40.10">
    <property type="entry name" value="Tetratricopeptide repeat domain"/>
    <property type="match status" value="2"/>
</dbReference>
<protein>
    <submittedName>
        <fullName evidence="8">Heme biosynthesis protein HemY</fullName>
    </submittedName>
</protein>
<evidence type="ECO:0000313" key="8">
    <source>
        <dbReference type="EMBL" id="GGE55776.1"/>
    </source>
</evidence>
<dbReference type="EMBL" id="BMKN01000002">
    <property type="protein sequence ID" value="GGE55776.1"/>
    <property type="molecule type" value="Genomic_DNA"/>
</dbReference>
<sequence>MLWSLLKILIFVVIVAALAYGAGLLMESEEGIRIAFMNTEITVAPLQAVILGLVLMGLVWVLLKLAGLCVAVLKFIAGDETAVTRYFNRNRERRGFQALSEGMLALASGEGHLALAKAARAEKYLNKPELTNLLTAQAAEMTGDRKKALAVYKQLLGDDKTRFVGVRGLMKQKLEEGEHTTALKLAEKAFDLKPAHTETQDILLKLQAEHADWTGARKTLNAKLKHGSLPRNVHKRRDAVLALSEARGVLEDGKSIEAREAAIEANRLSPDLIPAAAMAARGYIEQGKKRYATRVLKKTWAVQPHPELAAAFAEIEPDETPKARIKRFEALTKQTPNDPETRMMLAELSIAAEDFEAARKALGDLAENDPSARALTLMAAIERGQGAEDSLVRGYLTRALTAPRGPQWVCDNCGTAHAVWASVCDNCSSFDTLSWKKPADTQIAGLSPSAMMPLLVDAPKVSEPAAETIEVVEPVVEETEEATEVEPVEDETPEEPEILEPPALHVVEK</sequence>
<dbReference type="GO" id="GO:0016020">
    <property type="term" value="C:membrane"/>
    <property type="evidence" value="ECO:0007669"/>
    <property type="project" value="UniProtKB-SubCell"/>
</dbReference>
<evidence type="ECO:0000256" key="5">
    <source>
        <dbReference type="SAM" id="MobiDB-lite"/>
    </source>
</evidence>
<evidence type="ECO:0000256" key="2">
    <source>
        <dbReference type="ARBA" id="ARBA00022692"/>
    </source>
</evidence>
<feature type="compositionally biased region" description="Acidic residues" evidence="5">
    <location>
        <begin position="475"/>
        <end position="498"/>
    </location>
</feature>
<feature type="domain" description="HemY N-terminal" evidence="7">
    <location>
        <begin position="32"/>
        <end position="143"/>
    </location>
</feature>
<feature type="transmembrane region" description="Helical" evidence="6">
    <location>
        <begin position="6"/>
        <end position="25"/>
    </location>
</feature>
<name>A0A917EM63_9RHOB</name>
<dbReference type="OrthoDB" id="9798343at2"/>
<keyword evidence="9" id="KW-1185">Reference proteome</keyword>
<evidence type="ECO:0000256" key="3">
    <source>
        <dbReference type="ARBA" id="ARBA00022989"/>
    </source>
</evidence>
<keyword evidence="2 6" id="KW-0812">Transmembrane</keyword>
<keyword evidence="3 6" id="KW-1133">Transmembrane helix</keyword>
<proteinExistence type="predicted"/>
<dbReference type="Pfam" id="PF07219">
    <property type="entry name" value="HemY_N"/>
    <property type="match status" value="1"/>
</dbReference>